<dbReference type="NCBIfam" id="NF009455">
    <property type="entry name" value="PRK12815.1"/>
    <property type="match status" value="1"/>
</dbReference>
<feature type="binding site" evidence="18">
    <location>
        <position position="284"/>
    </location>
    <ligand>
        <name>ATP</name>
        <dbReference type="ChEBI" id="CHEBI:30616"/>
        <label>1</label>
    </ligand>
</feature>
<feature type="binding site" evidence="18">
    <location>
        <position position="827"/>
    </location>
    <ligand>
        <name>Mg(2+)</name>
        <dbReference type="ChEBI" id="CHEBI:18420"/>
        <label>3</label>
    </ligand>
</feature>
<dbReference type="SUPFAM" id="SSF52440">
    <property type="entry name" value="PreATP-grasp domain"/>
    <property type="match status" value="2"/>
</dbReference>
<evidence type="ECO:0000313" key="22">
    <source>
        <dbReference type="Proteomes" id="UP001149411"/>
    </source>
</evidence>
<dbReference type="EC" id="6.3.5.5" evidence="18"/>
<dbReference type="PRINTS" id="PR00098">
    <property type="entry name" value="CPSASE"/>
</dbReference>
<dbReference type="InterPro" id="IPR011607">
    <property type="entry name" value="MGS-like_dom"/>
</dbReference>
<dbReference type="PANTHER" id="PTHR11405:SF53">
    <property type="entry name" value="CARBAMOYL-PHOSPHATE SYNTHASE [AMMONIA], MITOCHONDRIAL"/>
    <property type="match status" value="1"/>
</dbReference>
<dbReference type="GO" id="GO:0044205">
    <property type="term" value="P:'de novo' UMP biosynthetic process"/>
    <property type="evidence" value="ECO:0007669"/>
    <property type="project" value="UniProtKB-UniRule"/>
</dbReference>
<dbReference type="PROSITE" id="PS51855">
    <property type="entry name" value="MGS"/>
    <property type="match status" value="1"/>
</dbReference>
<gene>
    <name evidence="18 21" type="primary">carB</name>
    <name evidence="21" type="ORF">EGH25_10960</name>
</gene>
<dbReference type="NCBIfam" id="TIGR01369">
    <property type="entry name" value="CPSaseII_lrg"/>
    <property type="match status" value="1"/>
</dbReference>
<dbReference type="GO" id="GO:0006541">
    <property type="term" value="P:glutamine metabolic process"/>
    <property type="evidence" value="ECO:0007669"/>
    <property type="project" value="TreeGrafter"/>
</dbReference>
<dbReference type="GO" id="GO:0005524">
    <property type="term" value="F:ATP binding"/>
    <property type="evidence" value="ECO:0007669"/>
    <property type="project" value="UniProtKB-UniRule"/>
</dbReference>
<comment type="cofactor">
    <cofactor evidence="1">
        <name>Mn(2+)</name>
        <dbReference type="ChEBI" id="CHEBI:29035"/>
    </cofactor>
</comment>
<dbReference type="FunFam" id="3.30.470.20:FF:000001">
    <property type="entry name" value="Carbamoyl-phosphate synthase large chain"/>
    <property type="match status" value="1"/>
</dbReference>
<comment type="domain">
    <text evidence="18">The large subunit is composed of 2 ATP-grasp domains that are involved in binding the 2 ATP molecules needed for carbamoyl phosphate synthesis. The N-terminal ATP-grasp domain (referred to as the carboxyphosphate synthetic component) catalyzes the ATP-dependent phosphorylation of hydrogencarbonate to carboxyphosphate and the subsequent nucleophilic attack by ammonia to form a carbamate intermediate. The C-terminal ATP-grasp domain (referred to as the carbamoyl phosphate synthetic component) then catalyzes the phosphorylation of carbamate with the second ATP to form the end product carbamoyl phosphate. The reactive and unstable enzyme intermediates are sequentially channeled from one active site to the next through the interior of the protein over a distance of at least 96 A.</text>
</comment>
<dbReference type="FunFam" id="1.10.1030.10:FF:000002">
    <property type="entry name" value="Carbamoyl-phosphate synthase large chain"/>
    <property type="match status" value="1"/>
</dbReference>
<dbReference type="GO" id="GO:0006526">
    <property type="term" value="P:L-arginine biosynthetic process"/>
    <property type="evidence" value="ECO:0007669"/>
    <property type="project" value="UniProtKB-UniRule"/>
</dbReference>
<dbReference type="HAMAP" id="MF_01210_B">
    <property type="entry name" value="CPSase_L_chain_B"/>
    <property type="match status" value="1"/>
</dbReference>
<dbReference type="InterPro" id="IPR033937">
    <property type="entry name" value="MGS_CPS_CarB"/>
</dbReference>
<evidence type="ECO:0000256" key="5">
    <source>
        <dbReference type="ARBA" id="ARBA00022571"/>
    </source>
</evidence>
<feature type="binding site" evidence="18">
    <location>
        <position position="284"/>
    </location>
    <ligand>
        <name>Mg(2+)</name>
        <dbReference type="ChEBI" id="CHEBI:18420"/>
        <label>1</label>
    </ligand>
</feature>
<feature type="binding site" evidence="18">
    <location>
        <position position="772"/>
    </location>
    <ligand>
        <name>ATP</name>
        <dbReference type="ChEBI" id="CHEBI:30616"/>
        <label>2</label>
    </ligand>
</feature>
<dbReference type="GO" id="GO:0004088">
    <property type="term" value="F:carbamoyl-phosphate synthase (glutamine-hydrolyzing) activity"/>
    <property type="evidence" value="ECO:0007669"/>
    <property type="project" value="UniProtKB-UniRule"/>
</dbReference>
<dbReference type="SMART" id="SM00851">
    <property type="entry name" value="MGS"/>
    <property type="match status" value="1"/>
</dbReference>
<comment type="caution">
    <text evidence="21">The sequence shown here is derived from an EMBL/GenBank/DDBJ whole genome shotgun (WGS) entry which is preliminary data.</text>
</comment>
<dbReference type="InterPro" id="IPR005479">
    <property type="entry name" value="CPAse_ATP-bd"/>
</dbReference>
<dbReference type="GO" id="GO:0046872">
    <property type="term" value="F:metal ion binding"/>
    <property type="evidence" value="ECO:0007669"/>
    <property type="project" value="UniProtKB-KW"/>
</dbReference>
<evidence type="ECO:0000256" key="15">
    <source>
        <dbReference type="ARBA" id="ARBA00047359"/>
    </source>
</evidence>
<dbReference type="Gene3D" id="3.40.50.1380">
    <property type="entry name" value="Methylglyoxal synthase-like domain"/>
    <property type="match status" value="1"/>
</dbReference>
<dbReference type="InterPro" id="IPR005480">
    <property type="entry name" value="CPSase_lsu_oligo"/>
</dbReference>
<keyword evidence="9 18" id="KW-0677">Repeat</keyword>
<keyword evidence="14" id="KW-0464">Manganese</keyword>
<feature type="binding site" evidence="18">
    <location>
        <position position="129"/>
    </location>
    <ligand>
        <name>ATP</name>
        <dbReference type="ChEBI" id="CHEBI:30616"/>
        <label>1</label>
    </ligand>
</feature>
<feature type="region of interest" description="Carboxyphosphate synthetic domain" evidence="18">
    <location>
        <begin position="1"/>
        <end position="401"/>
    </location>
</feature>
<dbReference type="InterPro" id="IPR036914">
    <property type="entry name" value="MGS-like_dom_sf"/>
</dbReference>
<dbReference type="FunFam" id="3.30.1490.20:FF:000001">
    <property type="entry name" value="Carbamoyl-phosphate synthase large chain"/>
    <property type="match status" value="1"/>
</dbReference>
<feature type="binding site" evidence="18">
    <location>
        <position position="215"/>
    </location>
    <ligand>
        <name>ATP</name>
        <dbReference type="ChEBI" id="CHEBI:30616"/>
        <label>1</label>
    </ligand>
</feature>
<keyword evidence="6 18" id="KW-0436">Ligase</keyword>
<comment type="subunit">
    <text evidence="17 18">Composed of two chains; the small (or glutamine) chain promotes the hydrolysis of glutamine to ammonia, which is used by the large (or ammonia) chain to synthesize carbamoyl phosphate. Tetramer of heterodimers (alpha,beta)4.</text>
</comment>
<dbReference type="CDD" id="cd01424">
    <property type="entry name" value="MGS_CPS_II"/>
    <property type="match status" value="1"/>
</dbReference>
<keyword evidence="22" id="KW-1185">Reference proteome</keyword>
<feature type="binding site" evidence="18">
    <location>
        <position position="774"/>
    </location>
    <ligand>
        <name>ATP</name>
        <dbReference type="ChEBI" id="CHEBI:30616"/>
        <label>2</label>
    </ligand>
</feature>
<dbReference type="PROSITE" id="PS00867">
    <property type="entry name" value="CPSASE_2"/>
    <property type="match status" value="1"/>
</dbReference>
<reference evidence="21" key="1">
    <citation type="submission" date="2022-09" db="EMBL/GenBank/DDBJ databases">
        <title>Haloadaptaus new haloarchaeum isolated from saline soil.</title>
        <authorList>
            <person name="Duran-Viseras A."/>
            <person name="Sanchez-Porro C."/>
            <person name="Ventosa A."/>
        </authorList>
    </citation>
    <scope>NUCLEOTIDE SEQUENCE</scope>
    <source>
        <strain evidence="21">F3-133</strain>
    </source>
</reference>
<feature type="binding site" evidence="18">
    <location>
        <position position="176"/>
    </location>
    <ligand>
        <name>ATP</name>
        <dbReference type="ChEBI" id="CHEBI:30616"/>
        <label>1</label>
    </ligand>
</feature>
<protein>
    <recommendedName>
        <fullName evidence="18">Carbamoyl phosphate synthase large chain</fullName>
        <ecNumber evidence="18">6.3.4.16</ecNumber>
        <ecNumber evidence="18">6.3.5.5</ecNumber>
    </recommendedName>
    <alternativeName>
        <fullName evidence="18">Carbamoyl phosphate synthetase ammonia chain</fullName>
    </alternativeName>
</protein>
<feature type="binding site" evidence="18">
    <location>
        <position position="284"/>
    </location>
    <ligand>
        <name>Mn(2+)</name>
        <dbReference type="ChEBI" id="CHEBI:29035"/>
        <label>1</label>
    </ligand>
</feature>
<dbReference type="GO" id="GO:0005737">
    <property type="term" value="C:cytoplasm"/>
    <property type="evidence" value="ECO:0007669"/>
    <property type="project" value="TreeGrafter"/>
</dbReference>
<feature type="binding site" evidence="18">
    <location>
        <position position="740"/>
    </location>
    <ligand>
        <name>ATP</name>
        <dbReference type="ChEBI" id="CHEBI:30616"/>
        <label>2</label>
    </ligand>
</feature>
<dbReference type="InterPro" id="IPR005483">
    <property type="entry name" value="CPSase_dom"/>
</dbReference>
<feature type="binding site" evidence="18">
    <location>
        <position position="747"/>
    </location>
    <ligand>
        <name>ATP</name>
        <dbReference type="ChEBI" id="CHEBI:30616"/>
        <label>2</label>
    </ligand>
</feature>
<feature type="binding site" evidence="18">
    <location>
        <position position="298"/>
    </location>
    <ligand>
        <name>Mg(2+)</name>
        <dbReference type="ChEBI" id="CHEBI:18420"/>
        <label>1</label>
    </ligand>
</feature>
<feature type="domain" description="ATP-grasp" evidence="19">
    <location>
        <begin position="665"/>
        <end position="856"/>
    </location>
</feature>
<keyword evidence="7 18" id="KW-0028">Amino-acid biosynthesis</keyword>
<accession>A0A9Q4C4V4</accession>
<dbReference type="InterPro" id="IPR058047">
    <property type="entry name" value="CPSase_preATP-grasp"/>
</dbReference>
<dbReference type="RefSeq" id="WP_266088519.1">
    <property type="nucleotide sequence ID" value="NZ_RKLV01000013.1"/>
</dbReference>
<dbReference type="InterPro" id="IPR006275">
    <property type="entry name" value="CPSase_lsu"/>
</dbReference>
<evidence type="ECO:0000256" key="3">
    <source>
        <dbReference type="ARBA" id="ARBA00005077"/>
    </source>
</evidence>
<name>A0A9Q4C4V4_9EURY</name>
<dbReference type="EC" id="6.3.4.16" evidence="18"/>
<feature type="binding site" evidence="18">
    <location>
        <position position="298"/>
    </location>
    <ligand>
        <name>Mn(2+)</name>
        <dbReference type="ChEBI" id="CHEBI:29035"/>
        <label>2</label>
    </ligand>
</feature>
<feature type="binding site" evidence="18">
    <location>
        <position position="175"/>
    </location>
    <ligand>
        <name>ATP</name>
        <dbReference type="ChEBI" id="CHEBI:30616"/>
        <label>1</label>
    </ligand>
</feature>
<feature type="binding site" evidence="18">
    <location>
        <position position="210"/>
    </location>
    <ligand>
        <name>ATP</name>
        <dbReference type="ChEBI" id="CHEBI:30616"/>
        <label>1</label>
    </ligand>
</feature>
<feature type="binding site" evidence="18">
    <location>
        <position position="300"/>
    </location>
    <ligand>
        <name>Mn(2+)</name>
        <dbReference type="ChEBI" id="CHEBI:29035"/>
        <label>2</label>
    </ligand>
</feature>
<feature type="binding site" evidence="18">
    <location>
        <position position="242"/>
    </location>
    <ligand>
        <name>ATP</name>
        <dbReference type="ChEBI" id="CHEBI:30616"/>
        <label>1</label>
    </ligand>
</feature>
<keyword evidence="12" id="KW-0460">Magnesium</keyword>
<dbReference type="Pfam" id="PF02787">
    <property type="entry name" value="CPSase_L_D3"/>
    <property type="match status" value="1"/>
</dbReference>
<evidence type="ECO:0000256" key="16">
    <source>
        <dbReference type="ARBA" id="ARBA00057223"/>
    </source>
</evidence>
<comment type="pathway">
    <text evidence="3 18">Amino-acid biosynthesis; L-arginine biosynthesis; carbamoyl phosphate from bicarbonate: step 1/1.</text>
</comment>
<feature type="region of interest" description="Allosteric domain" evidence="18">
    <location>
        <begin position="925"/>
        <end position="1061"/>
    </location>
</feature>
<feature type="binding site" evidence="18">
    <location>
        <position position="827"/>
    </location>
    <ligand>
        <name>Mg(2+)</name>
        <dbReference type="ChEBI" id="CHEBI:18420"/>
        <label>4</label>
    </ligand>
</feature>
<feature type="binding site" evidence="18">
    <location>
        <position position="208"/>
    </location>
    <ligand>
        <name>ATP</name>
        <dbReference type="ChEBI" id="CHEBI:30616"/>
        <label>1</label>
    </ligand>
</feature>
<dbReference type="NCBIfam" id="NF003671">
    <property type="entry name" value="PRK05294.1"/>
    <property type="match status" value="1"/>
</dbReference>
<comment type="caution">
    <text evidence="18">Lacks conserved residue(s) required for the propagation of feature annotation.</text>
</comment>
<evidence type="ECO:0000256" key="9">
    <source>
        <dbReference type="ARBA" id="ARBA00022737"/>
    </source>
</evidence>
<feature type="binding site" evidence="18">
    <location>
        <position position="827"/>
    </location>
    <ligand>
        <name>ATP</name>
        <dbReference type="ChEBI" id="CHEBI:30616"/>
        <label>2</label>
    </ligand>
</feature>
<sequence length="1061" mass="117394">MPTRDDLDKVLLIGSGPIVIGQAAEFDYSGSQACRAIREEGIEVVLVNSNPATIMTDPEIADEVYLEPLETEYVEEIIKKEEPDGLISSLGGQTGLNVSAQLAEQGILDEYNVELLGTELETIHKSEDREQFARFLDDIGEDTARSMTIESVEQVDEAVEKFGLPVIMRTTYTLGGSGSGVVRTRDELERRVERGIELSMTNEVTVDESIEGWKEFEYEVIRDKNDTCITICNMENIDKMGIHTGESTVVTPSQTISDDVHQRMRSTGIRVIRALGIVGGCNIQLAYNDETDEIKVVEVNPRVSRSSALASKATGYPIARVTAKIIAGKTLDEVENDITKETPAAFEPTIDYVVTKIPRWPFDKFPDVDRTIGSAMKSTGEVMSIGRTFEESLKKALRSLDIVEPEFGSDEEVRRYLETPTDIRMFACIEAFRRDFEVDEVAELTDFDDWYVARMKKIAEMEAELADGLTEENVRDAKRLGFTDEEIADHADVSRADVEELRDDATYKMVDTCAAEFEAETPYYYSSWESVNEVKQTEGDKVLIVGAGPIRIGQGVEFDYCTVHAVQALKEAGYEAQIVNNNPETVSTDYDTSDKLFFDPLTLEDVTNIVETEGIDDVMTQFGGQTSVNLAVPLAEEFERKDTDAQVVGTDPDSMDLAEDRDRFNELMDEMGVQQPDGGTAESEEEALELAEEIGYPVLVRPSYVLGGRAMEVVWDELELREYTQEAVRVSPDHPILIDNFLADAVELDVDAVSDGENVLIGGIMEHIEAAGVHSGDSACVLPPQNIEDEVLDTARDYVRRIARALDVKGLLNVQMAVQDGEVYVLEANPRSSRTIPFVSKAVGVPLAKVAAEAMMGRSIKEMPYESEPYGDHVAVKEVVLPFDRLEDVSPTLSPEMKSTGEVMGVDYGFGRAYYKAELAAGNELPEDGTVFVSVRDKDKGDVVPVARGFAEMGYELVATEGTQRYLAENGVDAEFVEKVHEASPNVVDLMKRDEVDLIINTPDEKRAREDGADIRREAVDRDVPYITTLRAAEAAVDALGSARDEEITVKSINAHIRDAE</sequence>
<dbReference type="Pfam" id="PF25596">
    <property type="entry name" value="CPSase_L_D1"/>
    <property type="match status" value="2"/>
</dbReference>
<feature type="binding site" evidence="18">
    <location>
        <position position="742"/>
    </location>
    <ligand>
        <name>ATP</name>
        <dbReference type="ChEBI" id="CHEBI:30616"/>
        <label>2</label>
    </ligand>
</feature>
<keyword evidence="13 18" id="KW-0665">Pyrimidine biosynthesis</keyword>
<feature type="binding site" evidence="18">
    <location>
        <position position="815"/>
    </location>
    <ligand>
        <name>Mg(2+)</name>
        <dbReference type="ChEBI" id="CHEBI:18420"/>
        <label>3</label>
    </ligand>
</feature>
<dbReference type="EMBL" id="RKLV01000013">
    <property type="protein sequence ID" value="MCX2819870.1"/>
    <property type="molecule type" value="Genomic_DNA"/>
</dbReference>
<feature type="binding site" evidence="18">
    <location>
        <position position="169"/>
    </location>
    <ligand>
        <name>ATP</name>
        <dbReference type="ChEBI" id="CHEBI:30616"/>
        <label>1</label>
    </ligand>
</feature>
<feature type="domain" description="MGS-like" evidence="20">
    <location>
        <begin position="923"/>
        <end position="1061"/>
    </location>
</feature>
<evidence type="ECO:0000256" key="17">
    <source>
        <dbReference type="ARBA" id="ARBA00062056"/>
    </source>
</evidence>
<dbReference type="SUPFAM" id="SSF48108">
    <property type="entry name" value="Carbamoyl phosphate synthetase, large subunit connection domain"/>
    <property type="match status" value="1"/>
</dbReference>
<keyword evidence="8" id="KW-0479">Metal-binding</keyword>
<keyword evidence="5 18" id="KW-0055">Arginine biosynthesis</keyword>
<evidence type="ECO:0000256" key="6">
    <source>
        <dbReference type="ARBA" id="ARBA00022598"/>
    </source>
</evidence>
<comment type="catalytic activity">
    <reaction evidence="18">
        <text>hydrogencarbonate + L-glutamine + 2 ATP + H2O = carbamoyl phosphate + L-glutamate + 2 ADP + phosphate + 2 H(+)</text>
        <dbReference type="Rhea" id="RHEA:18633"/>
        <dbReference type="ChEBI" id="CHEBI:15377"/>
        <dbReference type="ChEBI" id="CHEBI:15378"/>
        <dbReference type="ChEBI" id="CHEBI:17544"/>
        <dbReference type="ChEBI" id="CHEBI:29985"/>
        <dbReference type="ChEBI" id="CHEBI:30616"/>
        <dbReference type="ChEBI" id="CHEBI:43474"/>
        <dbReference type="ChEBI" id="CHEBI:58228"/>
        <dbReference type="ChEBI" id="CHEBI:58359"/>
        <dbReference type="ChEBI" id="CHEBI:456216"/>
        <dbReference type="EC" id="6.3.5.5"/>
    </reaction>
</comment>
<evidence type="ECO:0000256" key="12">
    <source>
        <dbReference type="ARBA" id="ARBA00022842"/>
    </source>
</evidence>
<dbReference type="HAMAP" id="MF_01210_A">
    <property type="entry name" value="CPSase_L_chain_A"/>
    <property type="match status" value="1"/>
</dbReference>
<dbReference type="Proteomes" id="UP001149411">
    <property type="component" value="Unassembled WGS sequence"/>
</dbReference>
<comment type="cofactor">
    <cofactor evidence="18">
        <name>Mg(2+)</name>
        <dbReference type="ChEBI" id="CHEBI:18420"/>
    </cofactor>
    <cofactor evidence="18">
        <name>Mn(2+)</name>
        <dbReference type="ChEBI" id="CHEBI:29035"/>
    </cofactor>
    <text evidence="18">Binds 4 Mg(2+) or Mn(2+) ions per subunit.</text>
</comment>
<feature type="binding site" evidence="18">
    <location>
        <position position="815"/>
    </location>
    <ligand>
        <name>Mn(2+)</name>
        <dbReference type="ChEBI" id="CHEBI:29035"/>
        <label>3</label>
    </ligand>
</feature>
<evidence type="ECO:0000256" key="7">
    <source>
        <dbReference type="ARBA" id="ARBA00022605"/>
    </source>
</evidence>
<dbReference type="InterPro" id="IPR011761">
    <property type="entry name" value="ATP-grasp"/>
</dbReference>
<dbReference type="PROSITE" id="PS50975">
    <property type="entry name" value="ATP_GRASP"/>
    <property type="match status" value="2"/>
</dbReference>
<dbReference type="AlphaFoldDB" id="A0A9Q4C4V4"/>
<evidence type="ECO:0000259" key="19">
    <source>
        <dbReference type="PROSITE" id="PS50975"/>
    </source>
</evidence>
<feature type="binding site" evidence="18">
    <location>
        <position position="241"/>
    </location>
    <ligand>
        <name>ATP</name>
        <dbReference type="ChEBI" id="CHEBI:30616"/>
        <label>1</label>
    </ligand>
</feature>
<feature type="binding site" evidence="18">
    <location>
        <position position="298"/>
    </location>
    <ligand>
        <name>Mn(2+)</name>
        <dbReference type="ChEBI" id="CHEBI:29035"/>
        <label>1</label>
    </ligand>
</feature>
<evidence type="ECO:0000256" key="14">
    <source>
        <dbReference type="ARBA" id="ARBA00023211"/>
    </source>
</evidence>
<dbReference type="Pfam" id="PF02142">
    <property type="entry name" value="MGS"/>
    <property type="match status" value="1"/>
</dbReference>
<feature type="binding site" evidence="18">
    <location>
        <position position="829"/>
    </location>
    <ligand>
        <name>Mg(2+)</name>
        <dbReference type="ChEBI" id="CHEBI:18420"/>
        <label>4</label>
    </ligand>
</feature>
<comment type="function">
    <text evidence="16 18">Large subunit of the glutamine-dependent carbamoyl phosphate synthetase (CPSase). CPSase catalyzes the formation of carbamoyl phosphate from the ammonia moiety of glutamine, carbonate, and phosphate donated by ATP, constituting the first step of 2 biosynthetic pathways, one leading to arginine and/or urea and the other to pyrimidine nucleotides. The large subunit (synthetase) binds the substrates ammonia (free or transferred from glutamine from the small subunit), hydrogencarbonate and ATP and carries out an ATP-coupled ligase reaction, activating hydrogencarbonate by forming carboxy phosphate which reacts with ammonia to form carbamoyl phosphate.</text>
</comment>
<evidence type="ECO:0000313" key="21">
    <source>
        <dbReference type="EMBL" id="MCX2819870.1"/>
    </source>
</evidence>
<dbReference type="InterPro" id="IPR036897">
    <property type="entry name" value="CarbamoylP_synth_lsu_oligo_sf"/>
</dbReference>
<keyword evidence="11 18" id="KW-0067">ATP-binding</keyword>
<feature type="binding site" evidence="18">
    <location>
        <position position="298"/>
    </location>
    <ligand>
        <name>Mg(2+)</name>
        <dbReference type="ChEBI" id="CHEBI:18420"/>
        <label>2</label>
    </ligand>
</feature>
<comment type="similarity">
    <text evidence="4 18">Belongs to the CarB family.</text>
</comment>
<feature type="binding site" evidence="18">
    <location>
        <position position="243"/>
    </location>
    <ligand>
        <name>ATP</name>
        <dbReference type="ChEBI" id="CHEBI:30616"/>
        <label>1</label>
    </ligand>
</feature>
<evidence type="ECO:0000256" key="18">
    <source>
        <dbReference type="HAMAP-Rule" id="MF_01210"/>
    </source>
</evidence>
<feature type="binding site" evidence="18">
    <location>
        <position position="827"/>
    </location>
    <ligand>
        <name>Mn(2+)</name>
        <dbReference type="ChEBI" id="CHEBI:29035"/>
        <label>3</label>
    </ligand>
</feature>
<proteinExistence type="inferred from homology"/>
<dbReference type="SUPFAM" id="SSF52335">
    <property type="entry name" value="Methylglyoxal synthase-like"/>
    <property type="match status" value="1"/>
</dbReference>
<feature type="binding site" evidence="18">
    <location>
        <position position="773"/>
    </location>
    <ligand>
        <name>ATP</name>
        <dbReference type="ChEBI" id="CHEBI:30616"/>
        <label>2</label>
    </ligand>
</feature>
<dbReference type="Gene3D" id="1.10.1030.10">
    <property type="entry name" value="Carbamoyl-phosphate synthetase, large subunit oligomerisation domain"/>
    <property type="match status" value="1"/>
</dbReference>
<evidence type="ECO:0000256" key="11">
    <source>
        <dbReference type="ARBA" id="ARBA00022840"/>
    </source>
</evidence>
<feature type="binding site" evidence="18">
    <location>
        <position position="300"/>
    </location>
    <ligand>
        <name>Mg(2+)</name>
        <dbReference type="ChEBI" id="CHEBI:18420"/>
        <label>2</label>
    </ligand>
</feature>
<evidence type="ECO:0000256" key="10">
    <source>
        <dbReference type="ARBA" id="ARBA00022741"/>
    </source>
</evidence>
<feature type="domain" description="ATP-grasp" evidence="19">
    <location>
        <begin position="133"/>
        <end position="327"/>
    </location>
</feature>
<feature type="binding site" evidence="18">
    <location>
        <position position="701"/>
    </location>
    <ligand>
        <name>ATP</name>
        <dbReference type="ChEBI" id="CHEBI:30616"/>
        <label>2</label>
    </ligand>
</feature>
<feature type="binding site" evidence="18">
    <location>
        <position position="298"/>
    </location>
    <ligand>
        <name>ATP</name>
        <dbReference type="ChEBI" id="CHEBI:30616"/>
        <label>1</label>
    </ligand>
</feature>
<comment type="pathway">
    <text evidence="2 18">Pyrimidine metabolism; UMP biosynthesis via de novo pathway; (S)-dihydroorotate from bicarbonate: step 1/3.</text>
</comment>
<dbReference type="PANTHER" id="PTHR11405">
    <property type="entry name" value="CARBAMOYLTRANSFERASE FAMILY MEMBER"/>
    <property type="match status" value="1"/>
</dbReference>
<dbReference type="InterPro" id="IPR016185">
    <property type="entry name" value="PreATP-grasp_dom_sf"/>
</dbReference>
<dbReference type="Gene3D" id="3.30.470.20">
    <property type="entry name" value="ATP-grasp fold, B domain"/>
    <property type="match status" value="2"/>
</dbReference>
<dbReference type="Pfam" id="PF02786">
    <property type="entry name" value="CPSase_L_D2"/>
    <property type="match status" value="2"/>
</dbReference>
<feature type="binding site" evidence="18">
    <location>
        <position position="827"/>
    </location>
    <ligand>
        <name>Mn(2+)</name>
        <dbReference type="ChEBI" id="CHEBI:29035"/>
        <label>4</label>
    </ligand>
</feature>
<dbReference type="SMART" id="SM01096">
    <property type="entry name" value="CPSase_L_D3"/>
    <property type="match status" value="1"/>
</dbReference>
<evidence type="ECO:0000256" key="1">
    <source>
        <dbReference type="ARBA" id="ARBA00001936"/>
    </source>
</evidence>
<feature type="binding site" evidence="18">
    <location>
        <position position="775"/>
    </location>
    <ligand>
        <name>ATP</name>
        <dbReference type="ChEBI" id="CHEBI:30616"/>
        <label>2</label>
    </ligand>
</feature>
<dbReference type="GO" id="GO:0004087">
    <property type="term" value="F:carbamoyl-phosphate synthase (ammonia) activity"/>
    <property type="evidence" value="ECO:0007669"/>
    <property type="project" value="UniProtKB-EC"/>
</dbReference>
<evidence type="ECO:0000256" key="8">
    <source>
        <dbReference type="ARBA" id="ARBA00022723"/>
    </source>
</evidence>
<dbReference type="Gene3D" id="3.40.50.20">
    <property type="match status" value="2"/>
</dbReference>
<organism evidence="21 22">
    <name type="scientific">Halorutilus salinus</name>
    <dbReference type="NCBI Taxonomy" id="2487751"/>
    <lineage>
        <taxon>Archaea</taxon>
        <taxon>Methanobacteriati</taxon>
        <taxon>Methanobacteriota</taxon>
        <taxon>Stenosarchaea group</taxon>
        <taxon>Halobacteria</taxon>
        <taxon>Halorutilales</taxon>
        <taxon>Halorutilaceae</taxon>
        <taxon>Halorutilus</taxon>
    </lineage>
</organism>
<evidence type="ECO:0000256" key="13">
    <source>
        <dbReference type="ARBA" id="ARBA00022975"/>
    </source>
</evidence>
<dbReference type="SUPFAM" id="SSF56059">
    <property type="entry name" value="Glutathione synthetase ATP-binding domain-like"/>
    <property type="match status" value="2"/>
</dbReference>
<keyword evidence="10 18" id="KW-0547">Nucleotide-binding</keyword>
<evidence type="ECO:0000256" key="4">
    <source>
        <dbReference type="ARBA" id="ARBA00009799"/>
    </source>
</evidence>
<comment type="catalytic activity">
    <reaction evidence="15 18">
        <text>hydrogencarbonate + NH4(+) + 2 ATP = carbamoyl phosphate + 2 ADP + phosphate + 2 H(+)</text>
        <dbReference type="Rhea" id="RHEA:18029"/>
        <dbReference type="ChEBI" id="CHEBI:15378"/>
        <dbReference type="ChEBI" id="CHEBI:17544"/>
        <dbReference type="ChEBI" id="CHEBI:28938"/>
        <dbReference type="ChEBI" id="CHEBI:30616"/>
        <dbReference type="ChEBI" id="CHEBI:43474"/>
        <dbReference type="ChEBI" id="CHEBI:58228"/>
        <dbReference type="ChEBI" id="CHEBI:456216"/>
        <dbReference type="EC" id="6.3.4.16"/>
    </reaction>
</comment>
<evidence type="ECO:0000256" key="2">
    <source>
        <dbReference type="ARBA" id="ARBA00004812"/>
    </source>
</evidence>
<dbReference type="PROSITE" id="PS00866">
    <property type="entry name" value="CPSASE_1"/>
    <property type="match status" value="1"/>
</dbReference>
<dbReference type="FunFam" id="3.30.470.20:FF:000013">
    <property type="entry name" value="Carbamoyl-phosphate synthase large chain"/>
    <property type="match status" value="1"/>
</dbReference>
<evidence type="ECO:0000259" key="20">
    <source>
        <dbReference type="PROSITE" id="PS51855"/>
    </source>
</evidence>
<feature type="binding site" evidence="18">
    <location>
        <position position="815"/>
    </location>
    <ligand>
        <name>ATP</name>
        <dbReference type="ChEBI" id="CHEBI:30616"/>
        <label>2</label>
    </ligand>
</feature>
<dbReference type="FunFam" id="3.40.50.20:FF:000001">
    <property type="entry name" value="Carbamoyl-phosphate synthase large chain"/>
    <property type="match status" value="2"/>
</dbReference>
<feature type="binding site" evidence="18">
    <location>
        <position position="829"/>
    </location>
    <ligand>
        <name>Mn(2+)</name>
        <dbReference type="ChEBI" id="CHEBI:29035"/>
        <label>4</label>
    </ligand>
</feature>